<dbReference type="NCBIfam" id="TIGR01855">
    <property type="entry name" value="IMP_synth_hisH"/>
    <property type="match status" value="1"/>
</dbReference>
<dbReference type="OrthoDB" id="9807749at2"/>
<dbReference type="PIRSF" id="PIRSF000495">
    <property type="entry name" value="Amidotransf_hisH"/>
    <property type="match status" value="1"/>
</dbReference>
<keyword evidence="14" id="KW-1185">Reference proteome</keyword>
<dbReference type="HOGENOM" id="CLU_071837_2_0_7"/>
<evidence type="ECO:0000259" key="12">
    <source>
        <dbReference type="Pfam" id="PF00117"/>
    </source>
</evidence>
<keyword evidence="10" id="KW-0963">Cytoplasm</keyword>
<dbReference type="CDD" id="cd01748">
    <property type="entry name" value="GATase1_IGP_Synthase"/>
    <property type="match status" value="1"/>
</dbReference>
<evidence type="ECO:0000256" key="6">
    <source>
        <dbReference type="ARBA" id="ARBA00023102"/>
    </source>
</evidence>
<dbReference type="Proteomes" id="UP000001052">
    <property type="component" value="Chromosome"/>
</dbReference>
<comment type="catalytic activity">
    <reaction evidence="9 10">
        <text>L-glutamine + H2O = L-glutamate + NH4(+)</text>
        <dbReference type="Rhea" id="RHEA:15889"/>
        <dbReference type="ChEBI" id="CHEBI:15377"/>
        <dbReference type="ChEBI" id="CHEBI:28938"/>
        <dbReference type="ChEBI" id="CHEBI:29985"/>
        <dbReference type="ChEBI" id="CHEBI:58359"/>
        <dbReference type="EC" id="3.5.1.2"/>
    </reaction>
</comment>
<feature type="active site" description="Nucleophile" evidence="10 11">
    <location>
        <position position="79"/>
    </location>
</feature>
<dbReference type="PROSITE" id="PS51273">
    <property type="entry name" value="GATASE_TYPE_1"/>
    <property type="match status" value="1"/>
</dbReference>
<keyword evidence="5 10" id="KW-0315">Glutamine amidotransferase</keyword>
<dbReference type="InterPro" id="IPR029062">
    <property type="entry name" value="Class_I_gatase-like"/>
</dbReference>
<dbReference type="HAMAP" id="MF_00278">
    <property type="entry name" value="HisH"/>
    <property type="match status" value="1"/>
</dbReference>
<dbReference type="GO" id="GO:0000107">
    <property type="term" value="F:imidazoleglycerol-phosphate synthase activity"/>
    <property type="evidence" value="ECO:0007669"/>
    <property type="project" value="UniProtKB-UniRule"/>
</dbReference>
<dbReference type="EC" id="4.3.2.10" evidence="10"/>
<evidence type="ECO:0000256" key="2">
    <source>
        <dbReference type="ARBA" id="ARBA00011152"/>
    </source>
</evidence>
<evidence type="ECO:0000313" key="13">
    <source>
        <dbReference type="EMBL" id="ACV68373.1"/>
    </source>
</evidence>
<dbReference type="Pfam" id="PF00117">
    <property type="entry name" value="GATase"/>
    <property type="match status" value="1"/>
</dbReference>
<dbReference type="GO" id="GO:0004359">
    <property type="term" value="F:glutaminase activity"/>
    <property type="evidence" value="ECO:0007669"/>
    <property type="project" value="UniProtKB-EC"/>
</dbReference>
<evidence type="ECO:0000256" key="9">
    <source>
        <dbReference type="ARBA" id="ARBA00049534"/>
    </source>
</evidence>
<feature type="active site" evidence="10 11">
    <location>
        <position position="187"/>
    </location>
</feature>
<dbReference type="SUPFAM" id="SSF52317">
    <property type="entry name" value="Class I glutamine amidotransferase-like"/>
    <property type="match status" value="1"/>
</dbReference>
<dbReference type="UniPathway" id="UPA00031">
    <property type="reaction ID" value="UER00010"/>
</dbReference>
<dbReference type="EC" id="3.5.1.2" evidence="10"/>
<dbReference type="EMBL" id="CP001734">
    <property type="protein sequence ID" value="ACV68373.1"/>
    <property type="molecule type" value="Genomic_DNA"/>
</dbReference>
<dbReference type="AlphaFoldDB" id="C8X250"/>
<comment type="function">
    <text evidence="10">IGPS catalyzes the conversion of PRFAR and glutamine to IGP, AICAR and glutamate. The HisH subunit catalyzes the hydrolysis of glutamine to glutamate and ammonia as part of the synthesis of IGP and AICAR. The resulting ammonia molecule is channeled to the active site of HisF.</text>
</comment>
<evidence type="ECO:0000256" key="7">
    <source>
        <dbReference type="ARBA" id="ARBA00023239"/>
    </source>
</evidence>
<feature type="domain" description="Glutamine amidotransferase" evidence="12">
    <location>
        <begin position="4"/>
        <end position="203"/>
    </location>
</feature>
<dbReference type="InterPro" id="IPR017926">
    <property type="entry name" value="GATASE"/>
</dbReference>
<organism evidence="13 14">
    <name type="scientific">Desulfohalobium retbaense (strain ATCC 49708 / DSM 5692 / JCM 16813 / HR100)</name>
    <dbReference type="NCBI Taxonomy" id="485915"/>
    <lineage>
        <taxon>Bacteria</taxon>
        <taxon>Pseudomonadati</taxon>
        <taxon>Thermodesulfobacteriota</taxon>
        <taxon>Desulfovibrionia</taxon>
        <taxon>Desulfovibrionales</taxon>
        <taxon>Desulfohalobiaceae</taxon>
        <taxon>Desulfohalobium</taxon>
    </lineage>
</organism>
<comment type="subunit">
    <text evidence="2 10">Heterodimer of HisH and HisF.</text>
</comment>
<accession>C8X250</accession>
<dbReference type="KEGG" id="drt:Dret_1085"/>
<dbReference type="GO" id="GO:0005737">
    <property type="term" value="C:cytoplasm"/>
    <property type="evidence" value="ECO:0007669"/>
    <property type="project" value="UniProtKB-SubCell"/>
</dbReference>
<dbReference type="STRING" id="485915.Dret_1085"/>
<reference evidence="14" key="1">
    <citation type="submission" date="2009-09" db="EMBL/GenBank/DDBJ databases">
        <title>The complete chromosome of Desulfohalobium retbaense DSM 5692.</title>
        <authorList>
            <consortium name="US DOE Joint Genome Institute (JGI-PGF)"/>
            <person name="Lucas S."/>
            <person name="Copeland A."/>
            <person name="Lapidus A."/>
            <person name="Glavina del Rio T."/>
            <person name="Dalin E."/>
            <person name="Tice H."/>
            <person name="Bruce D."/>
            <person name="Goodwin L."/>
            <person name="Pitluck S."/>
            <person name="Kyrpides N."/>
            <person name="Mavromatis K."/>
            <person name="Ivanova N."/>
            <person name="Mikhailova N."/>
            <person name="Munk A.C."/>
            <person name="Brettin T."/>
            <person name="Detter J.C."/>
            <person name="Han C."/>
            <person name="Tapia R."/>
            <person name="Larimer F."/>
            <person name="Land M."/>
            <person name="Hauser L."/>
            <person name="Markowitz V."/>
            <person name="Cheng J.-F."/>
            <person name="Hugenholtz P."/>
            <person name="Woyke T."/>
            <person name="Wu D."/>
            <person name="Spring S."/>
            <person name="Klenk H.-P."/>
            <person name="Eisen J.A."/>
        </authorList>
    </citation>
    <scope>NUCLEOTIDE SEQUENCE [LARGE SCALE GENOMIC DNA]</scope>
    <source>
        <strain evidence="14">DSM 5692</strain>
    </source>
</reference>
<dbReference type="PANTHER" id="PTHR42701:SF1">
    <property type="entry name" value="IMIDAZOLE GLYCEROL PHOSPHATE SYNTHASE SUBUNIT HISH"/>
    <property type="match status" value="1"/>
</dbReference>
<dbReference type="eggNOG" id="COG0118">
    <property type="taxonomic scope" value="Bacteria"/>
</dbReference>
<sequence>MLSILDYRAGNLTSVRRALDYLGIPCTITADPQEIESGSGIIFPGVGAAGTAMHHLQASGLDRVLHEQTQKGKPLLGICLGCQIVLDYSPENDTRTLGLVPGRCERFDDQWTDGQGLPINIPHMGWNNIRLQAPCRLFTDIADEAAFYFVHSYYPAPEAEYVLGTTEYGQSFCSVLGRPGLWAVQFHPEKSGRPGLKLLSNFYQYCLEVAGAQ</sequence>
<comment type="catalytic activity">
    <reaction evidence="8 10">
        <text>5-[(5-phospho-1-deoxy-D-ribulos-1-ylimino)methylamino]-1-(5-phospho-beta-D-ribosyl)imidazole-4-carboxamide + L-glutamine = D-erythro-1-(imidazol-4-yl)glycerol 3-phosphate + 5-amino-1-(5-phospho-beta-D-ribosyl)imidazole-4-carboxamide + L-glutamate + H(+)</text>
        <dbReference type="Rhea" id="RHEA:24793"/>
        <dbReference type="ChEBI" id="CHEBI:15378"/>
        <dbReference type="ChEBI" id="CHEBI:29985"/>
        <dbReference type="ChEBI" id="CHEBI:58278"/>
        <dbReference type="ChEBI" id="CHEBI:58359"/>
        <dbReference type="ChEBI" id="CHEBI:58475"/>
        <dbReference type="ChEBI" id="CHEBI:58525"/>
        <dbReference type="EC" id="4.3.2.10"/>
    </reaction>
</comment>
<protein>
    <recommendedName>
        <fullName evidence="10">Imidazole glycerol phosphate synthase subunit HisH</fullName>
        <ecNumber evidence="10">4.3.2.10</ecNumber>
    </recommendedName>
    <alternativeName>
        <fullName evidence="10">IGP synthase glutaminase subunit</fullName>
        <ecNumber evidence="10">3.5.1.2</ecNumber>
    </alternativeName>
    <alternativeName>
        <fullName evidence="10">IGP synthase subunit HisH</fullName>
    </alternativeName>
    <alternativeName>
        <fullName evidence="10">ImGP synthase subunit HisH</fullName>
        <shortName evidence="10">IGPS subunit HisH</shortName>
    </alternativeName>
</protein>
<gene>
    <name evidence="10" type="primary">hisH</name>
    <name evidence="13" type="ordered locus">Dret_1085</name>
</gene>
<keyword evidence="3 10" id="KW-0028">Amino-acid biosynthesis</keyword>
<dbReference type="InterPro" id="IPR010139">
    <property type="entry name" value="Imidazole-glycPsynth_HisH"/>
</dbReference>
<evidence type="ECO:0000256" key="3">
    <source>
        <dbReference type="ARBA" id="ARBA00022605"/>
    </source>
</evidence>
<name>C8X250_DESRD</name>
<evidence type="ECO:0000256" key="10">
    <source>
        <dbReference type="HAMAP-Rule" id="MF_00278"/>
    </source>
</evidence>
<dbReference type="PANTHER" id="PTHR42701">
    <property type="entry name" value="IMIDAZOLE GLYCEROL PHOSPHATE SYNTHASE SUBUNIT HISH"/>
    <property type="match status" value="1"/>
</dbReference>
<evidence type="ECO:0000256" key="5">
    <source>
        <dbReference type="ARBA" id="ARBA00022962"/>
    </source>
</evidence>
<comment type="subcellular location">
    <subcellularLocation>
        <location evidence="10">Cytoplasm</location>
    </subcellularLocation>
</comment>
<evidence type="ECO:0000256" key="4">
    <source>
        <dbReference type="ARBA" id="ARBA00022801"/>
    </source>
</evidence>
<evidence type="ECO:0000256" key="1">
    <source>
        <dbReference type="ARBA" id="ARBA00005091"/>
    </source>
</evidence>
<dbReference type="RefSeq" id="WP_015751524.1">
    <property type="nucleotide sequence ID" value="NC_013223.1"/>
</dbReference>
<comment type="pathway">
    <text evidence="1 10">Amino-acid biosynthesis; L-histidine biosynthesis; L-histidine from 5-phospho-alpha-D-ribose 1-diphosphate: step 5/9.</text>
</comment>
<dbReference type="GO" id="GO:0000105">
    <property type="term" value="P:L-histidine biosynthetic process"/>
    <property type="evidence" value="ECO:0007669"/>
    <property type="project" value="UniProtKB-UniRule"/>
</dbReference>
<evidence type="ECO:0000256" key="11">
    <source>
        <dbReference type="PIRSR" id="PIRSR000495-1"/>
    </source>
</evidence>
<keyword evidence="7 10" id="KW-0456">Lyase</keyword>
<dbReference type="Gene3D" id="3.40.50.880">
    <property type="match status" value="1"/>
</dbReference>
<feature type="active site" evidence="10 11">
    <location>
        <position position="189"/>
    </location>
</feature>
<dbReference type="GO" id="GO:0016829">
    <property type="term" value="F:lyase activity"/>
    <property type="evidence" value="ECO:0007669"/>
    <property type="project" value="UniProtKB-KW"/>
</dbReference>
<keyword evidence="6 10" id="KW-0368">Histidine biosynthesis</keyword>
<reference evidence="13 14" key="2">
    <citation type="journal article" date="2010" name="Stand. Genomic Sci.">
        <title>Complete genome sequence of Desulfohalobium retbaense type strain (HR(100)).</title>
        <authorList>
            <person name="Spring S."/>
            <person name="Nolan M."/>
            <person name="Lapidus A."/>
            <person name="Glavina Del Rio T."/>
            <person name="Copeland A."/>
            <person name="Tice H."/>
            <person name="Cheng J.F."/>
            <person name="Lucas S."/>
            <person name="Land M."/>
            <person name="Chen F."/>
            <person name="Bruce D."/>
            <person name="Goodwin L."/>
            <person name="Pitluck S."/>
            <person name="Ivanova N."/>
            <person name="Mavromatis K."/>
            <person name="Mikhailova N."/>
            <person name="Pati A."/>
            <person name="Chen A."/>
            <person name="Palaniappan K."/>
            <person name="Hauser L."/>
            <person name="Chang Y.J."/>
            <person name="Jeffries C.D."/>
            <person name="Munk C."/>
            <person name="Kiss H."/>
            <person name="Chain P."/>
            <person name="Han C."/>
            <person name="Brettin T."/>
            <person name="Detter J.C."/>
            <person name="Schuler E."/>
            <person name="Goker M."/>
            <person name="Rohde M."/>
            <person name="Bristow J."/>
            <person name="Eisen J.A."/>
            <person name="Markowitz V."/>
            <person name="Hugenholtz P."/>
            <person name="Kyrpides N.C."/>
            <person name="Klenk H.P."/>
        </authorList>
    </citation>
    <scope>NUCLEOTIDE SEQUENCE [LARGE SCALE GENOMIC DNA]</scope>
    <source>
        <strain evidence="13 14">DSM 5692</strain>
    </source>
</reference>
<proteinExistence type="inferred from homology"/>
<evidence type="ECO:0000256" key="8">
    <source>
        <dbReference type="ARBA" id="ARBA00047838"/>
    </source>
</evidence>
<evidence type="ECO:0000313" key="14">
    <source>
        <dbReference type="Proteomes" id="UP000001052"/>
    </source>
</evidence>
<keyword evidence="4 10" id="KW-0378">Hydrolase</keyword>